<sequence>MAQQRHESALGALYAAVRIAPQEVRNRPAVHRLVHGLCTRAGAGVRTRATEFARAAGIST</sequence>
<proteinExistence type="predicted"/>
<protein>
    <submittedName>
        <fullName evidence="1">Uncharacterized protein</fullName>
    </submittedName>
</protein>
<dbReference type="EMBL" id="BONF01000029">
    <property type="protein sequence ID" value="GIF83441.1"/>
    <property type="molecule type" value="Genomic_DNA"/>
</dbReference>
<accession>A0A8J3NL56</accession>
<name>A0A8J3NL56_9ACTN</name>
<dbReference type="RefSeq" id="WP_203750288.1">
    <property type="nucleotide sequence ID" value="NZ_BONF01000029.1"/>
</dbReference>
<organism evidence="1 2">
    <name type="scientific">Catellatospora bangladeshensis</name>
    <dbReference type="NCBI Taxonomy" id="310355"/>
    <lineage>
        <taxon>Bacteria</taxon>
        <taxon>Bacillati</taxon>
        <taxon>Actinomycetota</taxon>
        <taxon>Actinomycetes</taxon>
        <taxon>Micromonosporales</taxon>
        <taxon>Micromonosporaceae</taxon>
        <taxon>Catellatospora</taxon>
    </lineage>
</organism>
<dbReference type="Proteomes" id="UP000601223">
    <property type="component" value="Unassembled WGS sequence"/>
</dbReference>
<dbReference type="AlphaFoldDB" id="A0A8J3NL56"/>
<evidence type="ECO:0000313" key="2">
    <source>
        <dbReference type="Proteomes" id="UP000601223"/>
    </source>
</evidence>
<keyword evidence="2" id="KW-1185">Reference proteome</keyword>
<gene>
    <name evidence="1" type="ORF">Cba03nite_47900</name>
</gene>
<comment type="caution">
    <text evidence="1">The sequence shown here is derived from an EMBL/GenBank/DDBJ whole genome shotgun (WGS) entry which is preliminary data.</text>
</comment>
<reference evidence="1 2" key="1">
    <citation type="submission" date="2021-01" db="EMBL/GenBank/DDBJ databases">
        <title>Whole genome shotgun sequence of Catellatospora bangladeshensis NBRC 107357.</title>
        <authorList>
            <person name="Komaki H."/>
            <person name="Tamura T."/>
        </authorList>
    </citation>
    <scope>NUCLEOTIDE SEQUENCE [LARGE SCALE GENOMIC DNA]</scope>
    <source>
        <strain evidence="1 2">NBRC 107357</strain>
    </source>
</reference>
<evidence type="ECO:0000313" key="1">
    <source>
        <dbReference type="EMBL" id="GIF83441.1"/>
    </source>
</evidence>